<dbReference type="KEGG" id="dor:Desor_2158"/>
<dbReference type="STRING" id="768706.Desor_2158"/>
<dbReference type="PATRIC" id="fig|768706.3.peg.2175"/>
<feature type="domain" description="N-acetyltransferase" evidence="3">
    <location>
        <begin position="1"/>
        <end position="163"/>
    </location>
</feature>
<dbReference type="Gene3D" id="3.40.630.30">
    <property type="match status" value="1"/>
</dbReference>
<organism evidence="4 5">
    <name type="scientific">Desulfosporosinus orientis (strain ATCC 19365 / DSM 765 / NCIMB 8382 / VKM B-1628 / Singapore I)</name>
    <name type="common">Desulfotomaculum orientis</name>
    <dbReference type="NCBI Taxonomy" id="768706"/>
    <lineage>
        <taxon>Bacteria</taxon>
        <taxon>Bacillati</taxon>
        <taxon>Bacillota</taxon>
        <taxon>Clostridia</taxon>
        <taxon>Eubacteriales</taxon>
        <taxon>Desulfitobacteriaceae</taxon>
        <taxon>Desulfosporosinus</taxon>
    </lineage>
</organism>
<reference evidence="5" key="1">
    <citation type="submission" date="2011-11" db="EMBL/GenBank/DDBJ databases">
        <title>Complete sequence of Desulfosporosinus orientis DSM 765.</title>
        <authorList>
            <person name="Lucas S."/>
            <person name="Han J."/>
            <person name="Lapidus A."/>
            <person name="Cheng J.-F."/>
            <person name="Goodwin L."/>
            <person name="Pitluck S."/>
            <person name="Peters L."/>
            <person name="Ovchinnikova G."/>
            <person name="Teshima H."/>
            <person name="Detter J.C."/>
            <person name="Han C."/>
            <person name="Tapia R."/>
            <person name="Land M."/>
            <person name="Hauser L."/>
            <person name="Kyrpides N."/>
            <person name="Ivanova N."/>
            <person name="Pagani I."/>
            <person name="Pester M."/>
            <person name="Spring S."/>
            <person name="Ollivier B."/>
            <person name="Rattei T."/>
            <person name="Klenk H.-P."/>
            <person name="Wagner M."/>
            <person name="Loy A."/>
            <person name="Woyke T."/>
        </authorList>
    </citation>
    <scope>NUCLEOTIDE SEQUENCE [LARGE SCALE GENOMIC DNA]</scope>
    <source>
        <strain evidence="5">ATCC 19365 / DSM 765 / NCIMB 8382 / VKM B-1628</strain>
    </source>
</reference>
<dbReference type="EMBL" id="CP003108">
    <property type="protein sequence ID" value="AET67762.1"/>
    <property type="molecule type" value="Genomic_DNA"/>
</dbReference>
<dbReference type="RefSeq" id="WP_014184577.1">
    <property type="nucleotide sequence ID" value="NC_016584.1"/>
</dbReference>
<keyword evidence="2 4" id="KW-0012">Acyltransferase</keyword>
<dbReference type="CDD" id="cd04301">
    <property type="entry name" value="NAT_SF"/>
    <property type="match status" value="1"/>
</dbReference>
<accession>G7W8Q2</accession>
<dbReference type="Proteomes" id="UP000006346">
    <property type="component" value="Chromosome"/>
</dbReference>
<evidence type="ECO:0000313" key="4">
    <source>
        <dbReference type="EMBL" id="AET67762.1"/>
    </source>
</evidence>
<dbReference type="OrthoDB" id="9796381at2"/>
<dbReference type="Pfam" id="PF00583">
    <property type="entry name" value="Acetyltransf_1"/>
    <property type="match status" value="1"/>
</dbReference>
<dbReference type="InterPro" id="IPR050832">
    <property type="entry name" value="Bact_Acetyltransf"/>
</dbReference>
<dbReference type="PROSITE" id="PS51186">
    <property type="entry name" value="GNAT"/>
    <property type="match status" value="1"/>
</dbReference>
<proteinExistence type="predicted"/>
<keyword evidence="1 4" id="KW-0808">Transferase</keyword>
<dbReference type="InterPro" id="IPR016181">
    <property type="entry name" value="Acyl_CoA_acyltransferase"/>
</dbReference>
<evidence type="ECO:0000256" key="1">
    <source>
        <dbReference type="ARBA" id="ARBA00022679"/>
    </source>
</evidence>
<dbReference type="SUPFAM" id="SSF55729">
    <property type="entry name" value="Acyl-CoA N-acyltransferases (Nat)"/>
    <property type="match status" value="1"/>
</dbReference>
<dbReference type="HOGENOM" id="CLU_013985_13_2_9"/>
<dbReference type="PANTHER" id="PTHR43877:SF2">
    <property type="entry name" value="AMINOALKYLPHOSPHONATE N-ACETYLTRANSFERASE-RELATED"/>
    <property type="match status" value="1"/>
</dbReference>
<dbReference type="InterPro" id="IPR000182">
    <property type="entry name" value="GNAT_dom"/>
</dbReference>
<evidence type="ECO:0000256" key="2">
    <source>
        <dbReference type="ARBA" id="ARBA00023315"/>
    </source>
</evidence>
<sequence length="168" mass="19777">MELRKADIEDLDVILDIYNKAIREMNSKNIYQWDEIYPDQIILEQDILNKQMYVGIMDSEIVSAVVVNGEFDEEYKSGHWKYDQFAVIHRLCVHPAYQNKKVGNGTMTKIEELLRTEGIQSIRLDTFSLNPYALNLYEALGYLKVGEVNWRKGLFYFLEKKLDEKEIV</sequence>
<reference evidence="4 5" key="2">
    <citation type="journal article" date="2012" name="J. Bacteriol.">
        <title>Complete genome sequences of Desulfosporosinus orientis DSM765T, Desulfosporosinus youngiae DSM17734T, Desulfosporosinus meridiei DSM13257T, and Desulfosporosinus acidiphilus DSM22704T.</title>
        <authorList>
            <person name="Pester M."/>
            <person name="Brambilla E."/>
            <person name="Alazard D."/>
            <person name="Rattei T."/>
            <person name="Weinmaier T."/>
            <person name="Han J."/>
            <person name="Lucas S."/>
            <person name="Lapidus A."/>
            <person name="Cheng J.F."/>
            <person name="Goodwin L."/>
            <person name="Pitluck S."/>
            <person name="Peters L."/>
            <person name="Ovchinnikova G."/>
            <person name="Teshima H."/>
            <person name="Detter J.C."/>
            <person name="Han C.S."/>
            <person name="Tapia R."/>
            <person name="Land M.L."/>
            <person name="Hauser L."/>
            <person name="Kyrpides N.C."/>
            <person name="Ivanova N.N."/>
            <person name="Pagani I."/>
            <person name="Huntmann M."/>
            <person name="Wei C.L."/>
            <person name="Davenport K.W."/>
            <person name="Daligault H."/>
            <person name="Chain P.S."/>
            <person name="Chen A."/>
            <person name="Mavromatis K."/>
            <person name="Markowitz V."/>
            <person name="Szeto E."/>
            <person name="Mikhailova N."/>
            <person name="Pati A."/>
            <person name="Wagner M."/>
            <person name="Woyke T."/>
            <person name="Ollivier B."/>
            <person name="Klenk H.P."/>
            <person name="Spring S."/>
            <person name="Loy A."/>
        </authorList>
    </citation>
    <scope>NUCLEOTIDE SEQUENCE [LARGE SCALE GENOMIC DNA]</scope>
    <source>
        <strain evidence="5">ATCC 19365 / DSM 765 / NCIMB 8382 / VKM B-1628</strain>
    </source>
</reference>
<dbReference type="eggNOG" id="COG0456">
    <property type="taxonomic scope" value="Bacteria"/>
</dbReference>
<evidence type="ECO:0000313" key="5">
    <source>
        <dbReference type="Proteomes" id="UP000006346"/>
    </source>
</evidence>
<dbReference type="PANTHER" id="PTHR43877">
    <property type="entry name" value="AMINOALKYLPHOSPHONATE N-ACETYLTRANSFERASE-RELATED-RELATED"/>
    <property type="match status" value="1"/>
</dbReference>
<dbReference type="AlphaFoldDB" id="G7W8Q2"/>
<dbReference type="GO" id="GO:0016747">
    <property type="term" value="F:acyltransferase activity, transferring groups other than amino-acyl groups"/>
    <property type="evidence" value="ECO:0007669"/>
    <property type="project" value="InterPro"/>
</dbReference>
<evidence type="ECO:0000259" key="3">
    <source>
        <dbReference type="PROSITE" id="PS51186"/>
    </source>
</evidence>
<name>G7W8Q2_DESOD</name>
<protein>
    <submittedName>
        <fullName evidence="4">Sortase-like acyltransferase</fullName>
    </submittedName>
</protein>
<gene>
    <name evidence="4" type="ordered locus">Desor_2158</name>
</gene>
<keyword evidence="5" id="KW-1185">Reference proteome</keyword>